<dbReference type="EMBL" id="CP146256">
    <property type="protein sequence ID" value="XAH74761.1"/>
    <property type="molecule type" value="Genomic_DNA"/>
</dbReference>
<dbReference type="RefSeq" id="WP_342758342.1">
    <property type="nucleotide sequence ID" value="NZ_CP146256.1"/>
</dbReference>
<feature type="transmembrane region" description="Helical" evidence="1">
    <location>
        <begin position="261"/>
        <end position="281"/>
    </location>
</feature>
<feature type="transmembrane region" description="Helical" evidence="1">
    <location>
        <begin position="288"/>
        <end position="308"/>
    </location>
</feature>
<organism evidence="2 3">
    <name type="scientific">Kineothrix sedimenti</name>
    <dbReference type="NCBI Taxonomy" id="3123317"/>
    <lineage>
        <taxon>Bacteria</taxon>
        <taxon>Bacillati</taxon>
        <taxon>Bacillota</taxon>
        <taxon>Clostridia</taxon>
        <taxon>Lachnospirales</taxon>
        <taxon>Lachnospiraceae</taxon>
        <taxon>Kineothrix</taxon>
    </lineage>
</organism>
<feature type="transmembrane region" description="Helical" evidence="1">
    <location>
        <begin position="231"/>
        <end position="255"/>
    </location>
</feature>
<accession>A0ABZ3EZQ8</accession>
<reference evidence="2 3" key="1">
    <citation type="submission" date="2024-02" db="EMBL/GenBank/DDBJ databases">
        <title>Bacterial strain from lacustrine sediment.</title>
        <authorList>
            <person name="Petit C."/>
            <person name="Fadhlaoui K."/>
        </authorList>
    </citation>
    <scope>NUCLEOTIDE SEQUENCE [LARGE SCALE GENOMIC DNA]</scope>
    <source>
        <strain evidence="2 3">IPX-CK</strain>
    </source>
</reference>
<gene>
    <name evidence="2" type="ORF">V6984_03060</name>
</gene>
<feature type="transmembrane region" description="Helical" evidence="1">
    <location>
        <begin position="20"/>
        <end position="36"/>
    </location>
</feature>
<evidence type="ECO:0000313" key="2">
    <source>
        <dbReference type="EMBL" id="XAH74761.1"/>
    </source>
</evidence>
<dbReference type="Proteomes" id="UP001451571">
    <property type="component" value="Chromosome"/>
</dbReference>
<evidence type="ECO:0000256" key="1">
    <source>
        <dbReference type="SAM" id="Phobius"/>
    </source>
</evidence>
<keyword evidence="1" id="KW-0812">Transmembrane</keyword>
<feature type="transmembrane region" description="Helical" evidence="1">
    <location>
        <begin position="95"/>
        <end position="113"/>
    </location>
</feature>
<keyword evidence="1" id="KW-1133">Transmembrane helix</keyword>
<sequence length="366" mass="42157">MILSTYLPYAFLVNNIYGDHIGYAFAVVAVWMAFLYRQSGKMHYSLFCGINMALAVIFKQNCLIVFVGIVVFYFMHLITDRTPGKQEKLKMTGNLIVVTVLTFTISSIPTAYISSHLQVEPGAGNTKWAHIAMGLQDTESAPGWYNTYNEATFVENNYDTHATAKVSQDNIKESLRHFAADPEYAWSFFNRKWAILWNNPTFECFTLQSNKVSNVELSPLVKSTIFDGGKINILLIAFFDVCQSVYLFGILMYLITEKKAGIGELLPFLLMIGAFVFWTFWETKCRYVLPYFLFIMPYSVIGYCNLLRQWKCKIVRASLGVIVALILLMNVSGFSIMNESMKINNDTEEYYEYIHEYNKNFMNFRY</sequence>
<keyword evidence="1" id="KW-0472">Membrane</keyword>
<feature type="transmembrane region" description="Helical" evidence="1">
    <location>
        <begin position="314"/>
        <end position="336"/>
    </location>
</feature>
<evidence type="ECO:0000313" key="3">
    <source>
        <dbReference type="Proteomes" id="UP001451571"/>
    </source>
</evidence>
<keyword evidence="3" id="KW-1185">Reference proteome</keyword>
<proteinExistence type="predicted"/>
<evidence type="ECO:0008006" key="4">
    <source>
        <dbReference type="Google" id="ProtNLM"/>
    </source>
</evidence>
<protein>
    <recommendedName>
        <fullName evidence="4">Glycosyltransferase RgtA/B/C/D-like domain-containing protein</fullName>
    </recommendedName>
</protein>
<feature type="transmembrane region" description="Helical" evidence="1">
    <location>
        <begin position="48"/>
        <end position="75"/>
    </location>
</feature>
<name>A0ABZ3EZQ8_9FIRM</name>